<dbReference type="PANTHER" id="PTHR46390:SF1">
    <property type="entry name" value="MANNOSE-1-PHOSPHATE GUANYLYLTRANSFERASE"/>
    <property type="match status" value="1"/>
</dbReference>
<evidence type="ECO:0000313" key="3">
    <source>
        <dbReference type="EMBL" id="GGK77005.1"/>
    </source>
</evidence>
<reference evidence="4" key="1">
    <citation type="journal article" date="2019" name="Int. J. Syst. Evol. Microbiol.">
        <title>The Global Catalogue of Microorganisms (GCM) 10K type strain sequencing project: providing services to taxonomists for standard genome sequencing and annotation.</title>
        <authorList>
            <consortium name="The Broad Institute Genomics Platform"/>
            <consortium name="The Broad Institute Genome Sequencing Center for Infectious Disease"/>
            <person name="Wu L."/>
            <person name="Ma J."/>
        </authorList>
    </citation>
    <scope>NUCLEOTIDE SEQUENCE [LARGE SCALE GENOMIC DNA]</scope>
    <source>
        <strain evidence="4">CGMCC 1.5362</strain>
    </source>
</reference>
<dbReference type="InterPro" id="IPR001538">
    <property type="entry name" value="Man6P_isomerase-2_C"/>
</dbReference>
<feature type="compositionally biased region" description="Basic and acidic residues" evidence="1">
    <location>
        <begin position="10"/>
        <end position="32"/>
    </location>
</feature>
<dbReference type="CDD" id="cd02213">
    <property type="entry name" value="cupin_PMI_typeII_C"/>
    <property type="match status" value="1"/>
</dbReference>
<evidence type="ECO:0000259" key="2">
    <source>
        <dbReference type="Pfam" id="PF01050"/>
    </source>
</evidence>
<proteinExistence type="predicted"/>
<feature type="domain" description="Mannose-6-phosphate isomerase type II C-terminal" evidence="2">
    <location>
        <begin position="33"/>
        <end position="141"/>
    </location>
</feature>
<comment type="caution">
    <text evidence="3">The sequence shown here is derived from an EMBL/GenBank/DDBJ whole genome shotgun (WGS) entry which is preliminary data.</text>
</comment>
<dbReference type="InterPro" id="IPR014710">
    <property type="entry name" value="RmlC-like_jellyroll"/>
</dbReference>
<evidence type="ECO:0000313" key="4">
    <source>
        <dbReference type="Proteomes" id="UP000662111"/>
    </source>
</evidence>
<dbReference type="Pfam" id="PF01050">
    <property type="entry name" value="MannoseP_isomer"/>
    <property type="match status" value="1"/>
</dbReference>
<dbReference type="SUPFAM" id="SSF51182">
    <property type="entry name" value="RmlC-like cupins"/>
    <property type="match status" value="1"/>
</dbReference>
<feature type="region of interest" description="Disordered" evidence="1">
    <location>
        <begin position="1"/>
        <end position="32"/>
    </location>
</feature>
<dbReference type="InterPro" id="IPR011051">
    <property type="entry name" value="RmlC_Cupin_sf"/>
</dbReference>
<dbReference type="Gene3D" id="2.60.120.10">
    <property type="entry name" value="Jelly Rolls"/>
    <property type="match status" value="1"/>
</dbReference>
<keyword evidence="4" id="KW-1185">Reference proteome</keyword>
<dbReference type="Proteomes" id="UP000662111">
    <property type="component" value="Unassembled WGS sequence"/>
</dbReference>
<dbReference type="InterPro" id="IPR051161">
    <property type="entry name" value="Mannose-6P_isomerase_type2"/>
</dbReference>
<gene>
    <name evidence="3" type="ORF">GCM10011509_27060</name>
</gene>
<dbReference type="PANTHER" id="PTHR46390">
    <property type="entry name" value="MANNOSE-1-PHOSPHATE GUANYLYLTRANSFERASE"/>
    <property type="match status" value="1"/>
</dbReference>
<organism evidence="3 4">
    <name type="scientific">Ornithinimicrobium pekingense</name>
    <dbReference type="NCBI Taxonomy" id="384677"/>
    <lineage>
        <taxon>Bacteria</taxon>
        <taxon>Bacillati</taxon>
        <taxon>Actinomycetota</taxon>
        <taxon>Actinomycetes</taxon>
        <taxon>Micrococcales</taxon>
        <taxon>Ornithinimicrobiaceae</taxon>
        <taxon>Ornithinimicrobium</taxon>
    </lineage>
</organism>
<name>A0ABQ2FAB3_9MICO</name>
<dbReference type="EMBL" id="BMLB01000006">
    <property type="protein sequence ID" value="GGK77005.1"/>
    <property type="molecule type" value="Genomic_DNA"/>
</dbReference>
<dbReference type="RefSeq" id="WP_022921975.1">
    <property type="nucleotide sequence ID" value="NZ_BMLB01000006.1"/>
</dbReference>
<sequence length="157" mass="17696">MTQSIQDPRVGTRRDPSPQEPAVAERPERDRTEDVFVVERPWGRFQQFSTNEPVTVKTITIEPGCRLSLQTHGHRAEMWQVLDGVADVQVDDRAWSARPGDMVWVPPGAVHRLGNSTSEPTRVLELAFGRFDEADIIRLQDDYARCVEGDEDTPGDA</sequence>
<accession>A0ABQ2FAB3</accession>
<evidence type="ECO:0000256" key="1">
    <source>
        <dbReference type="SAM" id="MobiDB-lite"/>
    </source>
</evidence>
<protein>
    <recommendedName>
        <fullName evidence="2">Mannose-6-phosphate isomerase type II C-terminal domain-containing protein</fullName>
    </recommendedName>
</protein>